<evidence type="ECO:0000256" key="1">
    <source>
        <dbReference type="ARBA" id="ARBA00001933"/>
    </source>
</evidence>
<protein>
    <recommendedName>
        <fullName evidence="9">Adenosylmethionine-8-amino-7-oxononanoate aminotransferase</fullName>
        <ecNumber evidence="9">2.6.1.62</ecNumber>
    </recommendedName>
    <alternativeName>
        <fullName evidence="9">7,8-diamino-pelargonic acid aminotransferase</fullName>
        <shortName evidence="9">DAPA AT</shortName>
        <shortName evidence="9">DAPA aminotransferase</shortName>
    </alternativeName>
    <alternativeName>
        <fullName evidence="9">7,8-diaminononanoate synthase</fullName>
        <shortName evidence="9">DANS</shortName>
    </alternativeName>
    <alternativeName>
        <fullName evidence="9">Diaminopelargonic acid synthase</fullName>
    </alternativeName>
</protein>
<evidence type="ECO:0000313" key="11">
    <source>
        <dbReference type="Proteomes" id="UP000254601"/>
    </source>
</evidence>
<feature type="binding site" evidence="9">
    <location>
        <position position="50"/>
    </location>
    <ligand>
        <name>substrate</name>
    </ligand>
</feature>
<feature type="binding site" evidence="9">
    <location>
        <position position="306"/>
    </location>
    <ligand>
        <name>substrate</name>
    </ligand>
</feature>
<organism evidence="10 11">
    <name type="scientific">Suttonella ornithocola</name>
    <dbReference type="NCBI Taxonomy" id="279832"/>
    <lineage>
        <taxon>Bacteria</taxon>
        <taxon>Pseudomonadati</taxon>
        <taxon>Pseudomonadota</taxon>
        <taxon>Gammaproteobacteria</taxon>
        <taxon>Cardiobacteriales</taxon>
        <taxon>Cardiobacteriaceae</taxon>
        <taxon>Suttonella</taxon>
    </lineage>
</organism>
<dbReference type="SUPFAM" id="SSF53383">
    <property type="entry name" value="PLP-dependent transferases"/>
    <property type="match status" value="1"/>
</dbReference>
<feature type="binding site" evidence="9">
    <location>
        <begin position="109"/>
        <end position="110"/>
    </location>
    <ligand>
        <name>pyridoxal 5'-phosphate</name>
        <dbReference type="ChEBI" id="CHEBI:597326"/>
    </ligand>
</feature>
<evidence type="ECO:0000256" key="6">
    <source>
        <dbReference type="ARBA" id="ARBA00022756"/>
    </source>
</evidence>
<comment type="function">
    <text evidence="9">Catalyzes the transfer of the alpha-amino group from S-adenosyl-L-methionine (SAM) to 7-keto-8-aminopelargonic acid (KAPA) to form 7,8-diaminopelargonic acid (DAPA). It is the only aminotransferase known to utilize SAM as an amino donor.</text>
</comment>
<dbReference type="GO" id="GO:0030170">
    <property type="term" value="F:pyridoxal phosphate binding"/>
    <property type="evidence" value="ECO:0007669"/>
    <property type="project" value="UniProtKB-UniRule"/>
</dbReference>
<dbReference type="RefSeq" id="WP_072575824.1">
    <property type="nucleotide sequence ID" value="NZ_LWHB01000029.1"/>
</dbReference>
<comment type="cofactor">
    <cofactor evidence="1 9">
        <name>pyridoxal 5'-phosphate</name>
        <dbReference type="ChEBI" id="CHEBI:597326"/>
    </cofactor>
</comment>
<comment type="similarity">
    <text evidence="9">Belongs to the class-III pyridoxal-phosphate-dependent aminotransferase family. BioA subfamily.</text>
</comment>
<dbReference type="InterPro" id="IPR015422">
    <property type="entry name" value="PyrdxlP-dep_Trfase_small"/>
</dbReference>
<dbReference type="InterPro" id="IPR049704">
    <property type="entry name" value="Aminotrans_3_PPA_site"/>
</dbReference>
<feature type="binding site" evidence="9">
    <location>
        <position position="389"/>
    </location>
    <ligand>
        <name>substrate</name>
    </ligand>
</feature>
<evidence type="ECO:0000256" key="7">
    <source>
        <dbReference type="ARBA" id="ARBA00022898"/>
    </source>
</evidence>
<dbReference type="EMBL" id="UHIC01000001">
    <property type="protein sequence ID" value="SUO94873.1"/>
    <property type="molecule type" value="Genomic_DNA"/>
</dbReference>
<sequence length="424" mass="47292">MLHHPIDHHHIWHPYQTPYPELAAYCVSHAQGATLTLSNGKTLIDGMSSWWCAIHGYNHPTLNAAITRQLNHFSHVMFGGLTHQPAIALTEKLLARLPTMAHMFYSDSGSVSIEVALKMVLQYQQARGEHQRCKFATIRGGYHGDTWHPMSVCDPETGMHHLYQGKLAVQYFLPRPTTTYSEPQLNAQDTQALEQFFMSPPSDLAAFILEPIVQGAGGMWFYHPEYLSQLSHYCKKHHILLIIDEIATGFGRTGSYFAHTLANIRPDIICIGKALTGGTLSFAATLTTKAVAETISQGNPSALMHGPTFMGNALACAAACASLDLLETTNWQENVLRIEKHFQQTFLPLERPYIAQTRVLGAIGVIELHQPLTLEKITPLFVEAGIWVRPFGKLAYLMPPYIISDKELTQLTTALINTLDNYHQ</sequence>
<evidence type="ECO:0000313" key="10">
    <source>
        <dbReference type="EMBL" id="SUO94873.1"/>
    </source>
</evidence>
<feature type="binding site" evidence="9">
    <location>
        <position position="244"/>
    </location>
    <ligand>
        <name>pyridoxal 5'-phosphate</name>
        <dbReference type="ChEBI" id="CHEBI:597326"/>
    </ligand>
</feature>
<accession>A0A380MSJ7</accession>
<keyword evidence="4 9" id="KW-0808">Transferase</keyword>
<dbReference type="PANTHER" id="PTHR42684">
    <property type="entry name" value="ADENOSYLMETHIONINE-8-AMINO-7-OXONONANOATE AMINOTRANSFERASE"/>
    <property type="match status" value="1"/>
</dbReference>
<dbReference type="InterPro" id="IPR005814">
    <property type="entry name" value="Aminotrans_3"/>
</dbReference>
<dbReference type="GO" id="GO:0005737">
    <property type="term" value="C:cytoplasm"/>
    <property type="evidence" value="ECO:0007669"/>
    <property type="project" value="UniProtKB-SubCell"/>
</dbReference>
<dbReference type="Pfam" id="PF00202">
    <property type="entry name" value="Aminotran_3"/>
    <property type="match status" value="1"/>
</dbReference>
<evidence type="ECO:0000256" key="4">
    <source>
        <dbReference type="ARBA" id="ARBA00022679"/>
    </source>
</evidence>
<feature type="binding site" evidence="9">
    <location>
        <position position="273"/>
    </location>
    <ligand>
        <name>substrate</name>
    </ligand>
</feature>
<feature type="binding site" evidence="9">
    <location>
        <begin position="307"/>
        <end position="308"/>
    </location>
    <ligand>
        <name>pyridoxal 5'-phosphate</name>
        <dbReference type="ChEBI" id="CHEBI:597326"/>
    </ligand>
</feature>
<comment type="subcellular location">
    <subcellularLocation>
        <location evidence="9">Cytoplasm</location>
    </subcellularLocation>
</comment>
<dbReference type="GO" id="GO:0004015">
    <property type="term" value="F:adenosylmethionine-8-amino-7-oxononanoate transaminase activity"/>
    <property type="evidence" value="ECO:0007669"/>
    <property type="project" value="UniProtKB-UniRule"/>
</dbReference>
<dbReference type="AlphaFoldDB" id="A0A380MSJ7"/>
<keyword evidence="9" id="KW-0963">Cytoplasm</keyword>
<dbReference type="Gene3D" id="3.40.640.10">
    <property type="entry name" value="Type I PLP-dependent aspartate aminotransferase-like (Major domain)"/>
    <property type="match status" value="1"/>
</dbReference>
<dbReference type="InterPro" id="IPR005815">
    <property type="entry name" value="BioA"/>
</dbReference>
<evidence type="ECO:0000256" key="5">
    <source>
        <dbReference type="ARBA" id="ARBA00022691"/>
    </source>
</evidence>
<keyword evidence="11" id="KW-1185">Reference proteome</keyword>
<keyword evidence="3 9" id="KW-0032">Aminotransferase</keyword>
<comment type="subunit">
    <text evidence="9">Homodimer.</text>
</comment>
<dbReference type="InterPro" id="IPR015421">
    <property type="entry name" value="PyrdxlP-dep_Trfase_major"/>
</dbReference>
<dbReference type="InterPro" id="IPR015424">
    <property type="entry name" value="PyrdxlP-dep_Trfase"/>
</dbReference>
<comment type="pathway">
    <text evidence="2 9">Cofactor biosynthesis; biotin biosynthesis; 7,8-diaminononanoate from 8-amino-7-oxononanoate (SAM route): step 1/1.</text>
</comment>
<name>A0A380MSJ7_9GAMM</name>
<keyword evidence="5 9" id="KW-0949">S-adenosyl-L-methionine</keyword>
<dbReference type="PIRSF" id="PIRSF000521">
    <property type="entry name" value="Transaminase_4ab_Lys_Orn"/>
    <property type="match status" value="1"/>
</dbReference>
<feature type="modified residue" description="N6-(pyridoxal phosphate)lysine" evidence="9">
    <location>
        <position position="273"/>
    </location>
</feature>
<proteinExistence type="inferred from homology"/>
<evidence type="ECO:0000256" key="9">
    <source>
        <dbReference type="HAMAP-Rule" id="MF_00834"/>
    </source>
</evidence>
<dbReference type="UniPathway" id="UPA00078">
    <property type="reaction ID" value="UER00160"/>
</dbReference>
<dbReference type="NCBIfam" id="TIGR00508">
    <property type="entry name" value="bioA"/>
    <property type="match status" value="1"/>
</dbReference>
<dbReference type="HAMAP" id="MF_00834">
    <property type="entry name" value="BioA"/>
    <property type="match status" value="1"/>
</dbReference>
<dbReference type="PANTHER" id="PTHR42684:SF17">
    <property type="entry name" value="ADENOSYLMETHIONINE-8-AMINO-7-OXONONANOATE AMINOTRANSFERASE"/>
    <property type="match status" value="1"/>
</dbReference>
<dbReference type="EC" id="2.6.1.62" evidence="9"/>
<evidence type="ECO:0000256" key="2">
    <source>
        <dbReference type="ARBA" id="ARBA00005063"/>
    </source>
</evidence>
<dbReference type="Gene3D" id="3.90.1150.10">
    <property type="entry name" value="Aspartate Aminotransferase, domain 1"/>
    <property type="match status" value="1"/>
</dbReference>
<keyword evidence="6 9" id="KW-0093">Biotin biosynthesis</keyword>
<evidence type="ECO:0000256" key="8">
    <source>
        <dbReference type="ARBA" id="ARBA00048449"/>
    </source>
</evidence>
<dbReference type="OrthoDB" id="9801052at2"/>
<feature type="binding site" evidence="9">
    <location>
        <position position="142"/>
    </location>
    <ligand>
        <name>substrate</name>
    </ligand>
</feature>
<comment type="catalytic activity">
    <reaction evidence="8 9">
        <text>(8S)-8-amino-7-oxononanoate + S-adenosyl-L-methionine = S-adenosyl-4-methylsulfanyl-2-oxobutanoate + (7R,8S)-7,8-diammoniononanoate</text>
        <dbReference type="Rhea" id="RHEA:16861"/>
        <dbReference type="ChEBI" id="CHEBI:16490"/>
        <dbReference type="ChEBI" id="CHEBI:59789"/>
        <dbReference type="ChEBI" id="CHEBI:149468"/>
        <dbReference type="ChEBI" id="CHEBI:149469"/>
        <dbReference type="EC" id="2.6.1.62"/>
    </reaction>
</comment>
<dbReference type="NCBIfam" id="NF004624">
    <property type="entry name" value="PRK05964.1"/>
    <property type="match status" value="1"/>
</dbReference>
<dbReference type="Proteomes" id="UP000254601">
    <property type="component" value="Unassembled WGS sequence"/>
</dbReference>
<dbReference type="GO" id="GO:0009102">
    <property type="term" value="P:biotin biosynthetic process"/>
    <property type="evidence" value="ECO:0007669"/>
    <property type="project" value="UniProtKB-UniRule"/>
</dbReference>
<keyword evidence="7 9" id="KW-0663">Pyridoxal phosphate</keyword>
<evidence type="ECO:0000256" key="3">
    <source>
        <dbReference type="ARBA" id="ARBA00022576"/>
    </source>
</evidence>
<gene>
    <name evidence="9 10" type="primary">bioA</name>
    <name evidence="10" type="ORF">NCTC13337_00972</name>
</gene>
<dbReference type="CDD" id="cd00610">
    <property type="entry name" value="OAT_like"/>
    <property type="match status" value="1"/>
</dbReference>
<reference evidence="10 11" key="1">
    <citation type="submission" date="2018-06" db="EMBL/GenBank/DDBJ databases">
        <authorList>
            <consortium name="Pathogen Informatics"/>
            <person name="Doyle S."/>
        </authorList>
    </citation>
    <scope>NUCLEOTIDE SEQUENCE [LARGE SCALE GENOMIC DNA]</scope>
    <source>
        <strain evidence="10 11">NCTC13337</strain>
    </source>
</reference>
<feature type="site" description="Participates in the substrate recognition with KAPA and in a stacking interaction with the adenine ring of SAM" evidence="9">
    <location>
        <position position="15"/>
    </location>
</feature>
<dbReference type="PROSITE" id="PS00600">
    <property type="entry name" value="AA_TRANSFER_CLASS_3"/>
    <property type="match status" value="1"/>
</dbReference>